<proteinExistence type="predicted"/>
<evidence type="ECO:0000256" key="7">
    <source>
        <dbReference type="ARBA" id="ARBA00022679"/>
    </source>
</evidence>
<dbReference type="PANTHER" id="PTHR30372:SF4">
    <property type="entry name" value="LIPID-A-DISACCHARIDE SYNTHASE, MITOCHONDRIAL-RELATED"/>
    <property type="match status" value="1"/>
</dbReference>
<dbReference type="NCBIfam" id="TIGR00215">
    <property type="entry name" value="lpxB"/>
    <property type="match status" value="1"/>
</dbReference>
<dbReference type="Proteomes" id="UP000824156">
    <property type="component" value="Unassembled WGS sequence"/>
</dbReference>
<dbReference type="GO" id="GO:0008915">
    <property type="term" value="F:lipid-A-disaccharide synthase activity"/>
    <property type="evidence" value="ECO:0007669"/>
    <property type="project" value="UniProtKB-UniRule"/>
</dbReference>
<evidence type="ECO:0000256" key="5">
    <source>
        <dbReference type="ARBA" id="ARBA00022556"/>
    </source>
</evidence>
<evidence type="ECO:0000256" key="10">
    <source>
        <dbReference type="NCBIfam" id="TIGR00215"/>
    </source>
</evidence>
<dbReference type="GO" id="GO:0005543">
    <property type="term" value="F:phospholipid binding"/>
    <property type="evidence" value="ECO:0007669"/>
    <property type="project" value="TreeGrafter"/>
</dbReference>
<evidence type="ECO:0000313" key="12">
    <source>
        <dbReference type="Proteomes" id="UP000824156"/>
    </source>
</evidence>
<dbReference type="EC" id="2.4.1.182" evidence="2 10"/>
<evidence type="ECO:0000256" key="6">
    <source>
        <dbReference type="ARBA" id="ARBA00022676"/>
    </source>
</evidence>
<dbReference type="Pfam" id="PF02684">
    <property type="entry name" value="LpxB"/>
    <property type="match status" value="1"/>
</dbReference>
<comment type="function">
    <text evidence="1">Condensation of UDP-2,3-diacylglucosamine and 2,3-diacylglucosamine-1-phosphate to form lipid A disaccharide, a precursor of lipid A, a phosphorylated glycolipid that anchors the lipopolysaccharide to the outer membrane of the cell.</text>
</comment>
<evidence type="ECO:0000313" key="11">
    <source>
        <dbReference type="EMBL" id="HIX53764.1"/>
    </source>
</evidence>
<evidence type="ECO:0000256" key="1">
    <source>
        <dbReference type="ARBA" id="ARBA00002056"/>
    </source>
</evidence>
<keyword evidence="8" id="KW-0443">Lipid metabolism</keyword>
<sequence>MKYYIIAGEPSGDLHGANLIKELKRIDSEANFRIVGGDKMEGASSLEPFIHNREMAFMGFIEVIKNLKTISKNLKAVKNDILNYKPDCIILIDFPGFNLKIAEFAKARQIKVHYYISPKIWAWNTKRVHKIKKVVDHMYCILPFEVEFYKKYGMEVDYVGNPLLDSITQYNFNENFRQDNALSNRPLLAIVPGSRKMELEKILPELIKLFYLFPGHELVVAGAPNFNEEYYKEYIGDLPIKVLFNQTYDLIKNADIAAVTSGTATLEVAILNTPQVVVYKANAISVWLARKLVKIKFISLVNLINGFLTVKELIQQECNYRDIADELGELTVNSTYRSTMLNNYDSLREKLGNTGASQRTAEKIYQYTLKK</sequence>
<evidence type="ECO:0000256" key="9">
    <source>
        <dbReference type="ARBA" id="ARBA00048975"/>
    </source>
</evidence>
<keyword evidence="7 11" id="KW-0808">Transferase</keyword>
<reference evidence="11" key="2">
    <citation type="submission" date="2021-04" db="EMBL/GenBank/DDBJ databases">
        <authorList>
            <person name="Gilroy R."/>
        </authorList>
    </citation>
    <scope>NUCLEOTIDE SEQUENCE</scope>
    <source>
        <strain evidence="11">1719</strain>
    </source>
</reference>
<organism evidence="11 12">
    <name type="scientific">Candidatus Sphingobacterium stercoripullorum</name>
    <dbReference type="NCBI Taxonomy" id="2838759"/>
    <lineage>
        <taxon>Bacteria</taxon>
        <taxon>Pseudomonadati</taxon>
        <taxon>Bacteroidota</taxon>
        <taxon>Sphingobacteriia</taxon>
        <taxon>Sphingobacteriales</taxon>
        <taxon>Sphingobacteriaceae</taxon>
        <taxon>Sphingobacterium</taxon>
    </lineage>
</organism>
<accession>A0A9D1W7H4</accession>
<keyword evidence="6 11" id="KW-0328">Glycosyltransferase</keyword>
<comment type="caution">
    <text evidence="11">The sequence shown here is derived from an EMBL/GenBank/DDBJ whole genome shotgun (WGS) entry which is preliminary data.</text>
</comment>
<dbReference type="AlphaFoldDB" id="A0A9D1W7H4"/>
<evidence type="ECO:0000256" key="3">
    <source>
        <dbReference type="ARBA" id="ARBA00020902"/>
    </source>
</evidence>
<dbReference type="GO" id="GO:0009245">
    <property type="term" value="P:lipid A biosynthetic process"/>
    <property type="evidence" value="ECO:0007669"/>
    <property type="project" value="UniProtKB-UniRule"/>
</dbReference>
<protein>
    <recommendedName>
        <fullName evidence="3 10">Lipid-A-disaccharide synthase</fullName>
        <ecNumber evidence="2 10">2.4.1.182</ecNumber>
    </recommendedName>
</protein>
<comment type="catalytic activity">
    <reaction evidence="9">
        <text>a lipid X + a UDP-2-N,3-O-bis[(3R)-3-hydroxyacyl]-alpha-D-glucosamine = a lipid A disaccharide + UDP + H(+)</text>
        <dbReference type="Rhea" id="RHEA:67828"/>
        <dbReference type="ChEBI" id="CHEBI:15378"/>
        <dbReference type="ChEBI" id="CHEBI:58223"/>
        <dbReference type="ChEBI" id="CHEBI:137748"/>
        <dbReference type="ChEBI" id="CHEBI:176338"/>
        <dbReference type="ChEBI" id="CHEBI:176343"/>
        <dbReference type="EC" id="2.4.1.182"/>
    </reaction>
</comment>
<dbReference type="InterPro" id="IPR003835">
    <property type="entry name" value="Glyco_trans_19"/>
</dbReference>
<dbReference type="EMBL" id="DXEZ01000056">
    <property type="protein sequence ID" value="HIX53764.1"/>
    <property type="molecule type" value="Genomic_DNA"/>
</dbReference>
<keyword evidence="4" id="KW-0444">Lipid biosynthesis</keyword>
<gene>
    <name evidence="11" type="primary">lpxB</name>
    <name evidence="11" type="ORF">H9853_01960</name>
</gene>
<evidence type="ECO:0000256" key="8">
    <source>
        <dbReference type="ARBA" id="ARBA00023098"/>
    </source>
</evidence>
<evidence type="ECO:0000256" key="2">
    <source>
        <dbReference type="ARBA" id="ARBA00012687"/>
    </source>
</evidence>
<dbReference type="PANTHER" id="PTHR30372">
    <property type="entry name" value="LIPID-A-DISACCHARIDE SYNTHASE"/>
    <property type="match status" value="1"/>
</dbReference>
<reference evidence="11" key="1">
    <citation type="journal article" date="2021" name="PeerJ">
        <title>Extensive microbial diversity within the chicken gut microbiome revealed by metagenomics and culture.</title>
        <authorList>
            <person name="Gilroy R."/>
            <person name="Ravi A."/>
            <person name="Getino M."/>
            <person name="Pursley I."/>
            <person name="Horton D.L."/>
            <person name="Alikhan N.F."/>
            <person name="Baker D."/>
            <person name="Gharbi K."/>
            <person name="Hall N."/>
            <person name="Watson M."/>
            <person name="Adriaenssens E.M."/>
            <person name="Foster-Nyarko E."/>
            <person name="Jarju S."/>
            <person name="Secka A."/>
            <person name="Antonio M."/>
            <person name="Oren A."/>
            <person name="Chaudhuri R.R."/>
            <person name="La Ragione R."/>
            <person name="Hildebrand F."/>
            <person name="Pallen M.J."/>
        </authorList>
    </citation>
    <scope>NUCLEOTIDE SEQUENCE</scope>
    <source>
        <strain evidence="11">1719</strain>
    </source>
</reference>
<dbReference type="SUPFAM" id="SSF53756">
    <property type="entry name" value="UDP-Glycosyltransferase/glycogen phosphorylase"/>
    <property type="match status" value="1"/>
</dbReference>
<evidence type="ECO:0000256" key="4">
    <source>
        <dbReference type="ARBA" id="ARBA00022516"/>
    </source>
</evidence>
<dbReference type="GO" id="GO:0016020">
    <property type="term" value="C:membrane"/>
    <property type="evidence" value="ECO:0007669"/>
    <property type="project" value="GOC"/>
</dbReference>
<name>A0A9D1W7H4_9SPHI</name>
<keyword evidence="5" id="KW-0441">Lipid A biosynthesis</keyword>